<accession>F8AN68</accession>
<keyword evidence="1" id="KW-0175">Coiled coil</keyword>
<protein>
    <recommendedName>
        <fullName evidence="4">DUF5320 domain-containing protein</fullName>
    </recommendedName>
</protein>
<gene>
    <name evidence="2" type="ordered locus">Metok_1014</name>
</gene>
<organism evidence="2 3">
    <name type="scientific">Methanothermococcus okinawensis (strain DSM 14208 / JCM 11175 / IH1)</name>
    <dbReference type="NCBI Taxonomy" id="647113"/>
    <lineage>
        <taxon>Archaea</taxon>
        <taxon>Methanobacteriati</taxon>
        <taxon>Methanobacteriota</taxon>
        <taxon>Methanomada group</taxon>
        <taxon>Methanococci</taxon>
        <taxon>Methanococcales</taxon>
        <taxon>Methanococcaceae</taxon>
        <taxon>Methanothermococcus</taxon>
    </lineage>
</organism>
<dbReference type="eggNOG" id="arCOG08261">
    <property type="taxonomic scope" value="Archaea"/>
</dbReference>
<dbReference type="HOGENOM" id="CLU_181980_0_0_2"/>
<reference evidence="2" key="1">
    <citation type="submission" date="2011-05" db="EMBL/GenBank/DDBJ databases">
        <title>Complete sequence of chromosome of Methanothermococcus okinawensis IH1.</title>
        <authorList>
            <consortium name="US DOE Joint Genome Institute"/>
            <person name="Lucas S."/>
            <person name="Han J."/>
            <person name="Lapidus A."/>
            <person name="Cheng J.-F."/>
            <person name="Goodwin L."/>
            <person name="Pitluck S."/>
            <person name="Peters L."/>
            <person name="Mikhailova N."/>
            <person name="Held B."/>
            <person name="Han C."/>
            <person name="Tapia R."/>
            <person name="Land M."/>
            <person name="Hauser L."/>
            <person name="Kyrpides N."/>
            <person name="Ivanova N."/>
            <person name="Pagani I."/>
            <person name="Sieprawska-Lupa M."/>
            <person name="Takai K."/>
            <person name="Miyazaki J."/>
            <person name="Whitman W."/>
            <person name="Woyke T."/>
        </authorList>
    </citation>
    <scope>NUCLEOTIDE SEQUENCE [LARGE SCALE GENOMIC DNA]</scope>
    <source>
        <strain evidence="2">IH1</strain>
    </source>
</reference>
<sequence>MFGFGRGFGCRGFFGRRFFGRGCYAEDSYVARAPLSNDKYEYVGTCRCGLGPHAYYRDRETGRVVPAAAMVYGYNEPATVPETDLSDRLKYLEEEKKYLEEEIANLKKSLKKE</sequence>
<proteinExistence type="predicted"/>
<dbReference type="RefSeq" id="WP_013867168.1">
    <property type="nucleotide sequence ID" value="NC_015636.1"/>
</dbReference>
<evidence type="ECO:0000256" key="1">
    <source>
        <dbReference type="SAM" id="Coils"/>
    </source>
</evidence>
<evidence type="ECO:0008006" key="4">
    <source>
        <dbReference type="Google" id="ProtNLM"/>
    </source>
</evidence>
<evidence type="ECO:0000313" key="2">
    <source>
        <dbReference type="EMBL" id="AEH06984.1"/>
    </source>
</evidence>
<dbReference type="Proteomes" id="UP000009296">
    <property type="component" value="Chromosome"/>
</dbReference>
<evidence type="ECO:0000313" key="3">
    <source>
        <dbReference type="Proteomes" id="UP000009296"/>
    </source>
</evidence>
<dbReference type="STRING" id="647113.Metok_1014"/>
<name>F8AN68_METOI</name>
<dbReference type="GeneID" id="10773168"/>
<dbReference type="OrthoDB" id="66053at2157"/>
<dbReference type="KEGG" id="mok:Metok_1014"/>
<feature type="coiled-coil region" evidence="1">
    <location>
        <begin position="82"/>
        <end position="109"/>
    </location>
</feature>
<keyword evidence="3" id="KW-1185">Reference proteome</keyword>
<dbReference type="AlphaFoldDB" id="F8AN68"/>
<dbReference type="EMBL" id="CP002792">
    <property type="protein sequence ID" value="AEH06984.1"/>
    <property type="molecule type" value="Genomic_DNA"/>
</dbReference>